<evidence type="ECO:0000259" key="4">
    <source>
        <dbReference type="Pfam" id="PF00668"/>
    </source>
</evidence>
<dbReference type="GeneID" id="98181867"/>
<dbReference type="RefSeq" id="XP_070922645.1">
    <property type="nucleotide sequence ID" value="XM_071066544.1"/>
</dbReference>
<dbReference type="Gene3D" id="3.30.559.30">
    <property type="entry name" value="Nonribosomal peptide synthetase, condensation domain"/>
    <property type="match status" value="1"/>
</dbReference>
<keyword evidence="1" id="KW-0596">Phosphopantetheine</keyword>
<evidence type="ECO:0000313" key="6">
    <source>
        <dbReference type="Proteomes" id="UP001628179"/>
    </source>
</evidence>
<sequence>MARPTIMSRADIDEATLSELAKACNVHISQIEDIYACVHQQLDQMSDARYERFQIVLSFGPEIDLDRWCQVLGQVVAMNPVLRTRIVHCLDLGSLQVVTNEEHITERFSGVDLDRYLREDQARRLGYGDALLRTAFVDRNFVISMHHAIMDYWSTTTLLREDLILGYISHPDPPQKRPPFKDFVKHCTSIDEATATSFWASRLGKRIPAIFPPLKQPGHTPYPDQMVTQEISLKERVGSDKIPATHVPSFVEAAWALTAATYADSDSIAYGFVLSGRSSTATTKGGGGLDTTFLGPAHAEVPVQINLGQRSTLMVEQFVRDRATSIRQLQAHPALQYGLRNIAKVSEPARIASGFQTLLNVIPILPSALPTAKDEKESSIIRMDRMVWRAKGYVALMLRCKILDLPEPGILVEARYDPSVIEETQLRRVLNQFKHTLHVLMDAPPQTKLDKLPLLNSHDRAEVLAWNNTLATGETRSLHEVFVTQARASPESAAVRVADASMISYRELDQTSNRLAHELRRRGVIPGSPVLFVMEKSLFAIVAVLAIFKAGGVCTPLNSGDSVSVRKAIISSLTTAKKSPVVLLASPTTNDGSVGLAPQVFTVSAESIARLPEADTDVPLPHGLELSHELAYIIPTSGTSTGSTKSVTLEHQSLVSTLSSLAQRLGWPDPGMKMLHFAGYESGISIYEIFGAFLSGGCICIPPQPQPRSQLARSTCEFINAAEVNWAMLSPTALRRISPSNVPTLRSIVCTSEPIDPQTFKSWVEAPGANTRFFNSYGTTETATFNTVVKLTPETEPSNIGTSLAASPIWIVNPQTPQLELASIGSVGEIVIQSIGSPTRGYLDDSPKRPGPAAAAFLPQPPPWAPATGHATRWFRTRDLAKYNPDGSISLIGRQENRIKLATTGRIVQLDEVGRVLLGCEEVGEVVVLTKIAAGRTQIVAVVSLASVESHQRAGAESGVDDEGRLEHTKAYARSRLAIDMVPTMWHVVGQPLLRTASGKLDRAAVRELVKNLRR</sequence>
<evidence type="ECO:0000313" key="5">
    <source>
        <dbReference type="EMBL" id="GAB1320915.1"/>
    </source>
</evidence>
<dbReference type="InterPro" id="IPR045851">
    <property type="entry name" value="AMP-bd_C_sf"/>
</dbReference>
<dbReference type="Proteomes" id="UP001628179">
    <property type="component" value="Unassembled WGS sequence"/>
</dbReference>
<dbReference type="PANTHER" id="PTHR45527">
    <property type="entry name" value="NONRIBOSOMAL PEPTIDE SYNTHETASE"/>
    <property type="match status" value="1"/>
</dbReference>
<dbReference type="SUPFAM" id="SSF52777">
    <property type="entry name" value="CoA-dependent acyltransferases"/>
    <property type="match status" value="2"/>
</dbReference>
<keyword evidence="2" id="KW-0597">Phosphoprotein</keyword>
<feature type="domain" description="AMP-dependent synthetase/ligase" evidence="3">
    <location>
        <begin position="484"/>
        <end position="843"/>
    </location>
</feature>
<protein>
    <submittedName>
        <fullName evidence="5">Nonribosomal peptide synthetase 13</fullName>
    </submittedName>
</protein>
<dbReference type="SUPFAM" id="SSF56801">
    <property type="entry name" value="Acetyl-CoA synthetase-like"/>
    <property type="match status" value="1"/>
</dbReference>
<reference evidence="5 6" key="1">
    <citation type="submission" date="2024-09" db="EMBL/GenBank/DDBJ databases">
        <title>Itraconazole resistance in Madurella fahalii resulting from another homologue of gene encoding cytochrome P450 14-alpha sterol demethylase (CYP51).</title>
        <authorList>
            <person name="Yoshioka I."/>
            <person name="Fahal A.H."/>
            <person name="Kaneko S."/>
            <person name="Yaguchi T."/>
        </authorList>
    </citation>
    <scope>NUCLEOTIDE SEQUENCE [LARGE SCALE GENOMIC DNA]</scope>
    <source>
        <strain evidence="5 6">IFM 68171</strain>
    </source>
</reference>
<organism evidence="5 6">
    <name type="scientific">Madurella fahalii</name>
    <dbReference type="NCBI Taxonomy" id="1157608"/>
    <lineage>
        <taxon>Eukaryota</taxon>
        <taxon>Fungi</taxon>
        <taxon>Dikarya</taxon>
        <taxon>Ascomycota</taxon>
        <taxon>Pezizomycotina</taxon>
        <taxon>Sordariomycetes</taxon>
        <taxon>Sordariomycetidae</taxon>
        <taxon>Sordariales</taxon>
        <taxon>Sordariales incertae sedis</taxon>
        <taxon>Madurella</taxon>
    </lineage>
</organism>
<name>A0ABQ0GT41_9PEZI</name>
<gene>
    <name evidence="5" type="ORF">MFIFM68171_11125</name>
</gene>
<dbReference type="EMBL" id="BAAFSV010000006">
    <property type="protein sequence ID" value="GAB1320915.1"/>
    <property type="molecule type" value="Genomic_DNA"/>
</dbReference>
<dbReference type="InterPro" id="IPR023213">
    <property type="entry name" value="CAT-like_dom_sf"/>
</dbReference>
<evidence type="ECO:0000256" key="1">
    <source>
        <dbReference type="ARBA" id="ARBA00022450"/>
    </source>
</evidence>
<dbReference type="Gene3D" id="3.40.50.12780">
    <property type="entry name" value="N-terminal domain of ligase-like"/>
    <property type="match status" value="1"/>
</dbReference>
<dbReference type="InterPro" id="IPR000873">
    <property type="entry name" value="AMP-dep_synth/lig_dom"/>
</dbReference>
<feature type="domain" description="Condensation" evidence="4">
    <location>
        <begin position="53"/>
        <end position="462"/>
    </location>
</feature>
<dbReference type="PANTHER" id="PTHR45527:SF1">
    <property type="entry name" value="FATTY ACID SYNTHASE"/>
    <property type="match status" value="1"/>
</dbReference>
<keyword evidence="6" id="KW-1185">Reference proteome</keyword>
<comment type="caution">
    <text evidence="5">The sequence shown here is derived from an EMBL/GenBank/DDBJ whole genome shotgun (WGS) entry which is preliminary data.</text>
</comment>
<dbReference type="InterPro" id="IPR042099">
    <property type="entry name" value="ANL_N_sf"/>
</dbReference>
<dbReference type="Gene3D" id="3.30.300.30">
    <property type="match status" value="1"/>
</dbReference>
<proteinExistence type="predicted"/>
<dbReference type="Pfam" id="PF00668">
    <property type="entry name" value="Condensation"/>
    <property type="match status" value="1"/>
</dbReference>
<dbReference type="Pfam" id="PF00501">
    <property type="entry name" value="AMP-binding"/>
    <property type="match status" value="1"/>
</dbReference>
<dbReference type="InterPro" id="IPR001242">
    <property type="entry name" value="Condensation_dom"/>
</dbReference>
<dbReference type="Gene3D" id="3.30.559.10">
    <property type="entry name" value="Chloramphenicol acetyltransferase-like domain"/>
    <property type="match status" value="1"/>
</dbReference>
<evidence type="ECO:0000259" key="3">
    <source>
        <dbReference type="Pfam" id="PF00501"/>
    </source>
</evidence>
<accession>A0ABQ0GT41</accession>
<evidence type="ECO:0000256" key="2">
    <source>
        <dbReference type="ARBA" id="ARBA00022553"/>
    </source>
</evidence>